<reference evidence="4 5" key="1">
    <citation type="submission" date="2016-10" db="EMBL/GenBank/DDBJ databases">
        <authorList>
            <person name="de Groot N.N."/>
        </authorList>
    </citation>
    <scope>NUCLEOTIDE SEQUENCE [LARGE SCALE GENOMIC DNA]</scope>
    <source>
        <strain evidence="4 5">AR67</strain>
    </source>
</reference>
<dbReference type="Pfam" id="PF00583">
    <property type="entry name" value="Acetyltransf_1"/>
    <property type="match status" value="1"/>
</dbReference>
<keyword evidence="4" id="KW-0687">Ribonucleoprotein</keyword>
<keyword evidence="2" id="KW-0012">Acyltransferase</keyword>
<dbReference type="GO" id="GO:0005840">
    <property type="term" value="C:ribosome"/>
    <property type="evidence" value="ECO:0007669"/>
    <property type="project" value="UniProtKB-KW"/>
</dbReference>
<dbReference type="InterPro" id="IPR000182">
    <property type="entry name" value="GNAT_dom"/>
</dbReference>
<dbReference type="Gene3D" id="3.40.630.30">
    <property type="match status" value="1"/>
</dbReference>
<name>A0A1I1JFZ7_RUMAL</name>
<dbReference type="PROSITE" id="PS51186">
    <property type="entry name" value="GNAT"/>
    <property type="match status" value="1"/>
</dbReference>
<evidence type="ECO:0000259" key="3">
    <source>
        <dbReference type="PROSITE" id="PS51186"/>
    </source>
</evidence>
<keyword evidence="4" id="KW-0689">Ribosomal protein</keyword>
<dbReference type="CDD" id="cd04301">
    <property type="entry name" value="NAT_SF"/>
    <property type="match status" value="1"/>
</dbReference>
<dbReference type="PANTHER" id="PTHR10908">
    <property type="entry name" value="SEROTONIN N-ACETYLTRANSFERASE"/>
    <property type="match status" value="1"/>
</dbReference>
<dbReference type="OrthoDB" id="9800962at2"/>
<dbReference type="AlphaFoldDB" id="A0A1I1JFZ7"/>
<proteinExistence type="predicted"/>
<protein>
    <submittedName>
        <fullName evidence="4">Ribosomal protein S18 acetylase RimI</fullName>
    </submittedName>
</protein>
<sequence length="166" mass="18811">MSADIIIKQAELSDLDELHYIECLAFPPEKAASKEAFEYRLTHFPQWFFKAEIAGQIVGLIDGSRSKKPYITDDLYEQDGGFDDRGENLLIYGLAVHPDFRHKKIAHRLMTHILSSARSAGVNHVSLTCKESLIGFYESMGYTNHGISESVKGNVVSYDMEIYFDK</sequence>
<dbReference type="RefSeq" id="WP_074961227.1">
    <property type="nucleotide sequence ID" value="NZ_FOKQ01000013.1"/>
</dbReference>
<organism evidence="4 5">
    <name type="scientific">Ruminococcus albus</name>
    <dbReference type="NCBI Taxonomy" id="1264"/>
    <lineage>
        <taxon>Bacteria</taxon>
        <taxon>Bacillati</taxon>
        <taxon>Bacillota</taxon>
        <taxon>Clostridia</taxon>
        <taxon>Eubacteriales</taxon>
        <taxon>Oscillospiraceae</taxon>
        <taxon>Ruminococcus</taxon>
    </lineage>
</organism>
<keyword evidence="1" id="KW-0808">Transferase</keyword>
<dbReference type="Proteomes" id="UP000182192">
    <property type="component" value="Unassembled WGS sequence"/>
</dbReference>
<evidence type="ECO:0000256" key="2">
    <source>
        <dbReference type="ARBA" id="ARBA00023315"/>
    </source>
</evidence>
<evidence type="ECO:0000313" key="5">
    <source>
        <dbReference type="Proteomes" id="UP000182192"/>
    </source>
</evidence>
<evidence type="ECO:0000313" key="4">
    <source>
        <dbReference type="EMBL" id="SFC47467.1"/>
    </source>
</evidence>
<dbReference type="InterPro" id="IPR016181">
    <property type="entry name" value="Acyl_CoA_acyltransferase"/>
</dbReference>
<dbReference type="PANTHER" id="PTHR10908:SF0">
    <property type="entry name" value="SEROTONIN N-ACETYLTRANSFERASE"/>
    <property type="match status" value="1"/>
</dbReference>
<dbReference type="GO" id="GO:0008080">
    <property type="term" value="F:N-acetyltransferase activity"/>
    <property type="evidence" value="ECO:0007669"/>
    <property type="project" value="UniProtKB-ARBA"/>
</dbReference>
<accession>A0A1I1JFZ7</accession>
<feature type="domain" description="N-acetyltransferase" evidence="3">
    <location>
        <begin position="5"/>
        <end position="165"/>
    </location>
</feature>
<dbReference type="SUPFAM" id="SSF55729">
    <property type="entry name" value="Acyl-CoA N-acyltransferases (Nat)"/>
    <property type="match status" value="1"/>
</dbReference>
<evidence type="ECO:0000256" key="1">
    <source>
        <dbReference type="ARBA" id="ARBA00022679"/>
    </source>
</evidence>
<gene>
    <name evidence="4" type="ORF">SAMN02910406_01792</name>
</gene>
<dbReference type="InterPro" id="IPR051635">
    <property type="entry name" value="SNAT-like"/>
</dbReference>
<dbReference type="EMBL" id="FOKQ01000013">
    <property type="protein sequence ID" value="SFC47467.1"/>
    <property type="molecule type" value="Genomic_DNA"/>
</dbReference>